<accession>A0A845MK55</accession>
<sequence length="182" mass="20419">MNKYLAAALEADTKEADNVAAPPVQKVYQVQELPEKELKPSSYTSYTSYTKENKNGTRYTISEPEEWRDGFDRLISSPAPKGITVTRWRQFIEDVERFMTDWAEKAHALGWTAVDVFGLHPEAPTHRPDSAGLIWLLSGHEVAAMSGSEAVIKISGNRTQTFHRRAQGGVPAWKLTEARNES</sequence>
<dbReference type="EMBL" id="WTVA01000015">
    <property type="protein sequence ID" value="MZR24131.1"/>
    <property type="molecule type" value="Genomic_DNA"/>
</dbReference>
<comment type="caution">
    <text evidence="1">The sequence shown here is derived from an EMBL/GenBank/DDBJ whole genome shotgun (WGS) entry which is preliminary data.</text>
</comment>
<gene>
    <name evidence="1" type="ORF">GQF03_17490</name>
</gene>
<name>A0A845MK55_9PROT</name>
<evidence type="ECO:0000313" key="2">
    <source>
        <dbReference type="Proteomes" id="UP000445696"/>
    </source>
</evidence>
<keyword evidence="2" id="KW-1185">Reference proteome</keyword>
<dbReference type="OrthoDB" id="8266307at2"/>
<dbReference type="RefSeq" id="WP_161340589.1">
    <property type="nucleotide sequence ID" value="NZ_JBHSDG010000003.1"/>
</dbReference>
<proteinExistence type="predicted"/>
<reference evidence="1 2" key="1">
    <citation type="journal article" date="2014" name="Int. J. Syst. Evol. Microbiol.">
        <title>Sneathiella chungangensis sp. nov., isolated from a marine sand, and emended description of the genus Sneathiella.</title>
        <authorList>
            <person name="Siamphan C."/>
            <person name="Kim H."/>
            <person name="Lee J.S."/>
            <person name="Kim W."/>
        </authorList>
    </citation>
    <scope>NUCLEOTIDE SEQUENCE [LARGE SCALE GENOMIC DNA]</scope>
    <source>
        <strain evidence="1 2">KCTC 32476</strain>
    </source>
</reference>
<protein>
    <submittedName>
        <fullName evidence="1">Uncharacterized protein</fullName>
    </submittedName>
</protein>
<dbReference type="AlphaFoldDB" id="A0A845MK55"/>
<dbReference type="Proteomes" id="UP000445696">
    <property type="component" value="Unassembled WGS sequence"/>
</dbReference>
<organism evidence="1 2">
    <name type="scientific">Sneathiella chungangensis</name>
    <dbReference type="NCBI Taxonomy" id="1418234"/>
    <lineage>
        <taxon>Bacteria</taxon>
        <taxon>Pseudomonadati</taxon>
        <taxon>Pseudomonadota</taxon>
        <taxon>Alphaproteobacteria</taxon>
        <taxon>Sneathiellales</taxon>
        <taxon>Sneathiellaceae</taxon>
        <taxon>Sneathiella</taxon>
    </lineage>
</organism>
<evidence type="ECO:0000313" key="1">
    <source>
        <dbReference type="EMBL" id="MZR24131.1"/>
    </source>
</evidence>